<evidence type="ECO:0000256" key="5">
    <source>
        <dbReference type="ARBA" id="ARBA00012865"/>
    </source>
</evidence>
<keyword evidence="10" id="KW-0862">Zinc</keyword>
<dbReference type="SMART" id="SM00849">
    <property type="entry name" value="Lactamase_B"/>
    <property type="match status" value="1"/>
</dbReference>
<dbReference type="Gene3D" id="3.60.15.10">
    <property type="entry name" value="Ribonuclease Z/Hydroxyacylglutathione hydrolase-like"/>
    <property type="match status" value="1"/>
</dbReference>
<evidence type="ECO:0000256" key="4">
    <source>
        <dbReference type="ARBA" id="ARBA00005250"/>
    </source>
</evidence>
<evidence type="ECO:0000256" key="12">
    <source>
        <dbReference type="SAM" id="SignalP"/>
    </source>
</evidence>
<evidence type="ECO:0000256" key="11">
    <source>
        <dbReference type="ARBA" id="ARBA00023251"/>
    </source>
</evidence>
<evidence type="ECO:0000256" key="10">
    <source>
        <dbReference type="ARBA" id="ARBA00022833"/>
    </source>
</evidence>
<evidence type="ECO:0000256" key="9">
    <source>
        <dbReference type="ARBA" id="ARBA00022801"/>
    </source>
</evidence>
<dbReference type="PANTHER" id="PTHR42951:SF17">
    <property type="entry name" value="METALLO-BETA-LACTAMASE DOMAIN-CONTAINING PROTEIN"/>
    <property type="match status" value="1"/>
</dbReference>
<keyword evidence="6" id="KW-0479">Metal-binding</keyword>
<evidence type="ECO:0000313" key="14">
    <source>
        <dbReference type="EMBL" id="BCT91364.1"/>
    </source>
</evidence>
<dbReference type="Pfam" id="PF00753">
    <property type="entry name" value="Lactamase_B"/>
    <property type="match status" value="1"/>
</dbReference>
<dbReference type="PANTHER" id="PTHR42951">
    <property type="entry name" value="METALLO-BETA-LACTAMASE DOMAIN-CONTAINING"/>
    <property type="match status" value="1"/>
</dbReference>
<dbReference type="Proteomes" id="UP000681317">
    <property type="component" value="Chromosome"/>
</dbReference>
<evidence type="ECO:0000256" key="1">
    <source>
        <dbReference type="ARBA" id="ARBA00001526"/>
    </source>
</evidence>
<evidence type="ECO:0000256" key="3">
    <source>
        <dbReference type="ARBA" id="ARBA00004418"/>
    </source>
</evidence>
<dbReference type="NCBIfam" id="NF012229">
    <property type="entry name" value="bla_class_B_core"/>
    <property type="match status" value="1"/>
</dbReference>
<evidence type="ECO:0000259" key="13">
    <source>
        <dbReference type="SMART" id="SM00849"/>
    </source>
</evidence>
<dbReference type="InterPro" id="IPR050855">
    <property type="entry name" value="NDM-1-like"/>
</dbReference>
<comment type="catalytic activity">
    <reaction evidence="1">
        <text>a beta-lactam + H2O = a substituted beta-amino acid</text>
        <dbReference type="Rhea" id="RHEA:20401"/>
        <dbReference type="ChEBI" id="CHEBI:15377"/>
        <dbReference type="ChEBI" id="CHEBI:35627"/>
        <dbReference type="ChEBI" id="CHEBI:140347"/>
        <dbReference type="EC" id="3.5.2.6"/>
    </reaction>
</comment>
<accession>A0ABN6FQW9</accession>
<evidence type="ECO:0000256" key="8">
    <source>
        <dbReference type="ARBA" id="ARBA00022764"/>
    </source>
</evidence>
<dbReference type="InterPro" id="IPR036866">
    <property type="entry name" value="RibonucZ/Hydroxyglut_hydro"/>
</dbReference>
<keyword evidence="9" id="KW-0378">Hydrolase</keyword>
<evidence type="ECO:0000256" key="2">
    <source>
        <dbReference type="ARBA" id="ARBA00001947"/>
    </source>
</evidence>
<keyword evidence="11" id="KW-0046">Antibiotic resistance</keyword>
<keyword evidence="15" id="KW-1185">Reference proteome</keyword>
<feature type="chain" id="PRO_5045862845" description="beta-lactamase" evidence="12">
    <location>
        <begin position="25"/>
        <end position="294"/>
    </location>
</feature>
<dbReference type="SUPFAM" id="SSF56281">
    <property type="entry name" value="Metallo-hydrolase/oxidoreductase"/>
    <property type="match status" value="1"/>
</dbReference>
<organism evidence="14 15">
    <name type="scientific">Noviluteimonas caseinilytica</name>
    <dbReference type="NCBI Taxonomy" id="2675101"/>
    <lineage>
        <taxon>Bacteria</taxon>
        <taxon>Pseudomonadati</taxon>
        <taxon>Pseudomonadota</taxon>
        <taxon>Gammaproteobacteria</taxon>
        <taxon>Lysobacterales</taxon>
        <taxon>Lysobacteraceae</taxon>
        <taxon>Noviluteimonas</taxon>
    </lineage>
</organism>
<name>A0ABN6FQW9_9GAMM</name>
<reference evidence="14 15" key="1">
    <citation type="submission" date="2021-03" db="EMBL/GenBank/DDBJ databases">
        <title>Complete Genome Sequences of Two Lysobacter Strains Isolated from Sea Water (Lysobacter caseinilyticus) and Soil (Lysobacter helvus) in South Korea.</title>
        <authorList>
            <person name="Watanabe Y."/>
            <person name="Arakawa K."/>
        </authorList>
    </citation>
    <scope>NUCLEOTIDE SEQUENCE [LARGE SCALE GENOMIC DNA]</scope>
    <source>
        <strain evidence="14 15">KVB24</strain>
    </source>
</reference>
<comment type="subcellular location">
    <subcellularLocation>
        <location evidence="3">Periplasm</location>
    </subcellularLocation>
</comment>
<comment type="similarity">
    <text evidence="4">Belongs to the metallo-beta-lactamase superfamily. Class-B beta-lactamase family.</text>
</comment>
<keyword evidence="7 12" id="KW-0732">Signal</keyword>
<sequence length="294" mass="31316">MTPIAFAARACALSLLSTTLAASAADPNALLPQSGRYETDDSWRQPVAPFRIADHTWYIGTARISALLVATPEGAIVIDGGLPQAKDMLLAHIRAAGVDPSDVRWLLTSHAHGDHAGPIAGLKRATGAQIAANAETATMLARGGTDDIHFGDDIAYPPAQADRLLQDLEVVSIGGMRLTAHFTPGHTPGSTSWTWTDTRDGKPLRIAYVDSVSAPGYKLIDNPRIPRIVEMYKGTFATIRALPCDLLLTPHADASGWTPENTKAPHPQPMTCKAYADAAEAKFDAELAKQRAAQ</sequence>
<dbReference type="PROSITE" id="PS00743">
    <property type="entry name" value="BETA_LACTAMASE_B_1"/>
    <property type="match status" value="1"/>
</dbReference>
<dbReference type="InterPro" id="IPR001018">
    <property type="entry name" value="Beta-lactamase_class-B_CS"/>
</dbReference>
<keyword evidence="8" id="KW-0574">Periplasm</keyword>
<feature type="domain" description="Metallo-beta-lactamase" evidence="13">
    <location>
        <begin position="63"/>
        <end position="251"/>
    </location>
</feature>
<protein>
    <recommendedName>
        <fullName evidence="5">beta-lactamase</fullName>
        <ecNumber evidence="5">3.5.2.6</ecNumber>
    </recommendedName>
</protein>
<gene>
    <name evidence="14" type="ORF">LYSCAS_03880</name>
</gene>
<dbReference type="InterPro" id="IPR001279">
    <property type="entry name" value="Metallo-B-lactamas"/>
</dbReference>
<dbReference type="NCBIfam" id="NF033105">
    <property type="entry name" value="bla_subclass_B3"/>
    <property type="match status" value="1"/>
</dbReference>
<comment type="cofactor">
    <cofactor evidence="2">
        <name>Zn(2+)</name>
        <dbReference type="ChEBI" id="CHEBI:29105"/>
    </cofactor>
</comment>
<dbReference type="EMBL" id="AP024545">
    <property type="protein sequence ID" value="BCT91364.1"/>
    <property type="molecule type" value="Genomic_DNA"/>
</dbReference>
<dbReference type="EC" id="3.5.2.6" evidence="5"/>
<evidence type="ECO:0000256" key="6">
    <source>
        <dbReference type="ARBA" id="ARBA00022723"/>
    </source>
</evidence>
<feature type="signal peptide" evidence="12">
    <location>
        <begin position="1"/>
        <end position="24"/>
    </location>
</feature>
<evidence type="ECO:0000256" key="7">
    <source>
        <dbReference type="ARBA" id="ARBA00022729"/>
    </source>
</evidence>
<dbReference type="RefSeq" id="WP_213435370.1">
    <property type="nucleotide sequence ID" value="NZ_AP024545.1"/>
</dbReference>
<proteinExistence type="inferred from homology"/>
<evidence type="ECO:0000313" key="15">
    <source>
        <dbReference type="Proteomes" id="UP000681317"/>
    </source>
</evidence>